<dbReference type="EMBL" id="PEWN01000054">
    <property type="protein sequence ID" value="PIU51626.1"/>
    <property type="molecule type" value="Genomic_DNA"/>
</dbReference>
<dbReference type="SUPFAM" id="SSF81799">
    <property type="entry name" value="Putative methyltransferase TM0872, insert domain"/>
    <property type="match status" value="1"/>
</dbReference>
<dbReference type="InterPro" id="IPR029063">
    <property type="entry name" value="SAM-dependent_MTases_sf"/>
</dbReference>
<keyword evidence="5" id="KW-0949">S-adenosyl-L-methionine</keyword>
<dbReference type="GO" id="GO:0071424">
    <property type="term" value="F:rRNA (cytosine-N4-)-methyltransferase activity"/>
    <property type="evidence" value="ECO:0007669"/>
    <property type="project" value="TreeGrafter"/>
</dbReference>
<keyword evidence="3 7" id="KW-0489">Methyltransferase</keyword>
<keyword evidence="2" id="KW-0698">rRNA processing</keyword>
<feature type="region of interest" description="Disordered" evidence="6">
    <location>
        <begin position="133"/>
        <end position="155"/>
    </location>
</feature>
<dbReference type="InterPro" id="IPR023397">
    <property type="entry name" value="SAM-dep_MeTrfase_MraW_recog"/>
</dbReference>
<dbReference type="InterPro" id="IPR002903">
    <property type="entry name" value="RsmH"/>
</dbReference>
<dbReference type="SUPFAM" id="SSF53335">
    <property type="entry name" value="S-adenosyl-L-methionine-dependent methyltransferases"/>
    <property type="match status" value="1"/>
</dbReference>
<reference evidence="8" key="1">
    <citation type="submission" date="2017-09" db="EMBL/GenBank/DDBJ databases">
        <title>Depth-based differentiation of microbial function through sediment-hosted aquifers and enrichment of novel symbionts in the deep terrestrial subsurface.</title>
        <authorList>
            <person name="Probst A.J."/>
            <person name="Ladd B."/>
            <person name="Jarett J.K."/>
            <person name="Geller-Mcgrath D.E."/>
            <person name="Sieber C.M.K."/>
            <person name="Emerson J.B."/>
            <person name="Anantharaman K."/>
            <person name="Thomas B.C."/>
            <person name="Malmstrom R."/>
            <person name="Stieglmeier M."/>
            <person name="Klingl A."/>
            <person name="Woyke T."/>
            <person name="Ryan C.M."/>
            <person name="Banfield J.F."/>
        </authorList>
    </citation>
    <scope>NUCLEOTIDE SEQUENCE [LARGE SCALE GENOMIC DNA]</scope>
</reference>
<feature type="non-terminal residue" evidence="7">
    <location>
        <position position="1"/>
    </location>
</feature>
<evidence type="ECO:0000256" key="5">
    <source>
        <dbReference type="ARBA" id="ARBA00022691"/>
    </source>
</evidence>
<sequence length="155" mass="17806">ELRKIIREYGEEFRASRIARAIVRFRQKKTIDTTVELSNLIENAIPRRSRIHPATRTFQALRIVVNNELENLRKGVAAATGVLNPDGRICVISFHSLEDRIVKNTFRDSPVLKVVTKKPITALEDEVKINPRSRSAKLRAAEKKQTSDIRHQEKK</sequence>
<dbReference type="Gene3D" id="3.40.50.150">
    <property type="entry name" value="Vaccinia Virus protein VP39"/>
    <property type="match status" value="1"/>
</dbReference>
<accession>A0A2M6ZGU9</accession>
<dbReference type="PANTHER" id="PTHR11265">
    <property type="entry name" value="S-ADENOSYL-METHYLTRANSFERASE MRAW"/>
    <property type="match status" value="1"/>
</dbReference>
<dbReference type="Pfam" id="PF01795">
    <property type="entry name" value="Methyltransf_5"/>
    <property type="match status" value="1"/>
</dbReference>
<evidence type="ECO:0000256" key="2">
    <source>
        <dbReference type="ARBA" id="ARBA00022552"/>
    </source>
</evidence>
<organism evidence="7 8">
    <name type="scientific">Candidatus Desantisbacteria bacterium CG07_land_8_20_14_0_80_39_15</name>
    <dbReference type="NCBI Taxonomy" id="1974549"/>
    <lineage>
        <taxon>Bacteria</taxon>
        <taxon>Candidatus Desantisiibacteriota</taxon>
    </lineage>
</organism>
<dbReference type="GO" id="GO:0070475">
    <property type="term" value="P:rRNA base methylation"/>
    <property type="evidence" value="ECO:0007669"/>
    <property type="project" value="TreeGrafter"/>
</dbReference>
<evidence type="ECO:0000256" key="1">
    <source>
        <dbReference type="ARBA" id="ARBA00010396"/>
    </source>
</evidence>
<protein>
    <submittedName>
        <fullName evidence="7">16S rRNA (Cytosine(1402)-N(4))-methyltransferase</fullName>
    </submittedName>
</protein>
<evidence type="ECO:0000256" key="3">
    <source>
        <dbReference type="ARBA" id="ARBA00022603"/>
    </source>
</evidence>
<gene>
    <name evidence="7" type="primary">mraW</name>
    <name evidence="7" type="ORF">COS91_03470</name>
</gene>
<name>A0A2M6ZGU9_9BACT</name>
<dbReference type="Gene3D" id="1.10.150.170">
    <property type="entry name" value="Putative methyltransferase TM0872, insert domain"/>
    <property type="match status" value="1"/>
</dbReference>
<comment type="similarity">
    <text evidence="1">Belongs to the methyltransferase superfamily. RsmH family.</text>
</comment>
<dbReference type="NCBIfam" id="TIGR00006">
    <property type="entry name" value="16S rRNA (cytosine(1402)-N(4))-methyltransferase RsmH"/>
    <property type="match status" value="1"/>
</dbReference>
<evidence type="ECO:0000256" key="4">
    <source>
        <dbReference type="ARBA" id="ARBA00022679"/>
    </source>
</evidence>
<dbReference type="PANTHER" id="PTHR11265:SF0">
    <property type="entry name" value="12S RRNA N4-METHYLCYTIDINE METHYLTRANSFERASE"/>
    <property type="match status" value="1"/>
</dbReference>
<evidence type="ECO:0000313" key="7">
    <source>
        <dbReference type="EMBL" id="PIU51626.1"/>
    </source>
</evidence>
<evidence type="ECO:0000313" key="8">
    <source>
        <dbReference type="Proteomes" id="UP000229227"/>
    </source>
</evidence>
<dbReference type="Proteomes" id="UP000229227">
    <property type="component" value="Unassembled WGS sequence"/>
</dbReference>
<dbReference type="AlphaFoldDB" id="A0A2M6ZGU9"/>
<evidence type="ECO:0000256" key="6">
    <source>
        <dbReference type="SAM" id="MobiDB-lite"/>
    </source>
</evidence>
<proteinExistence type="inferred from homology"/>
<keyword evidence="4 7" id="KW-0808">Transferase</keyword>
<comment type="caution">
    <text evidence="7">The sequence shown here is derived from an EMBL/GenBank/DDBJ whole genome shotgun (WGS) entry which is preliminary data.</text>
</comment>
<feature type="compositionally biased region" description="Basic and acidic residues" evidence="6">
    <location>
        <begin position="139"/>
        <end position="155"/>
    </location>
</feature>